<evidence type="ECO:0000313" key="1">
    <source>
        <dbReference type="EMBL" id="QJA60706.1"/>
    </source>
</evidence>
<evidence type="ECO:0000313" key="2">
    <source>
        <dbReference type="EMBL" id="QJA80215.1"/>
    </source>
</evidence>
<dbReference type="EMBL" id="MT142412">
    <property type="protein sequence ID" value="QJA80215.1"/>
    <property type="molecule type" value="Genomic_DNA"/>
</dbReference>
<sequence>MYLSCHPKQEIVDKFNICLRTVNRILYKNSTVLKKSLELTKDEEKVKRIMFLKNQILMSKKYDVDQEFSPLTLNDELKKELEGQNFSGGVGETRIIIIRSNEKVDNGNQTITISRPLPILD</sequence>
<organism evidence="2">
    <name type="scientific">viral metagenome</name>
    <dbReference type="NCBI Taxonomy" id="1070528"/>
    <lineage>
        <taxon>unclassified sequences</taxon>
        <taxon>metagenomes</taxon>
        <taxon>organismal metagenomes</taxon>
    </lineage>
</organism>
<gene>
    <name evidence="2" type="ORF">MM415A00760_0003</name>
    <name evidence="1" type="ORF">MM415B01067_0007</name>
</gene>
<accession>A0A6M3KF88</accession>
<protein>
    <submittedName>
        <fullName evidence="2">Uncharacterized protein</fullName>
    </submittedName>
</protein>
<reference evidence="2" key="1">
    <citation type="submission" date="2020-03" db="EMBL/GenBank/DDBJ databases">
        <title>The deep terrestrial virosphere.</title>
        <authorList>
            <person name="Holmfeldt K."/>
            <person name="Nilsson E."/>
            <person name="Simone D."/>
            <person name="Lopez-Fernandez M."/>
            <person name="Wu X."/>
            <person name="de Brujin I."/>
            <person name="Lundin D."/>
            <person name="Andersson A."/>
            <person name="Bertilsson S."/>
            <person name="Dopson M."/>
        </authorList>
    </citation>
    <scope>NUCLEOTIDE SEQUENCE</scope>
    <source>
        <strain evidence="2">MM415A00760</strain>
        <strain evidence="1">MM415B01067</strain>
    </source>
</reference>
<name>A0A6M3KF88_9ZZZZ</name>
<proteinExistence type="predicted"/>
<dbReference type="EMBL" id="MT141418">
    <property type="protein sequence ID" value="QJA60706.1"/>
    <property type="molecule type" value="Genomic_DNA"/>
</dbReference>
<dbReference type="AlphaFoldDB" id="A0A6M3KF88"/>